<sequence length="526" mass="60974">MIHISTDSLLNKKYNEEDCFLAVRGQRIPKALGEEITQLCVVRGIRYHPGFATELRGLLPKFTRALNARDIMSDKIPDMSEPDEFPYCIWYPETAKEETYRVLAIRYPQMKYLVGRACAVANYVNLFKELGLLPEAHIAEEARENQQWEIYEAIMAADLRYNAMDDYTRTVFLKPVPGYLNADTAVRSYLDVKTKFRKPPRSLSDSDTDEDEGDFFDFVDAVREHGLFDITEDDRIDEFTSEPPPQRNDDVSHLMYTPLPADLPTMNKDLLILMAAYYGNIERYARLRRPNNWVTTEVECVVRGIYHNSMFAKWWSLQPGEHPIRIEQAINARFIMNNDLSRIMPETKFLPYCIWYPSFPHVATCKELLRRLPSMKPAVARVCILRDYSDYWDELDADPDVNLMEDARESLNPKYLRDLEGRIPERGCRDFGRDSTYSIVPRQYMFEHTPTLVFNNVPDEPYAEIQMGVPYNGRGTSMAYYELSVSVPDEVKKVANEELGESSGFDIAEYYDFLGMKRQSNLSSSS</sequence>
<comment type="caution">
    <text evidence="1">The sequence shown here is derived from an EMBL/GenBank/DDBJ whole genome shotgun (WGS) entry which is preliminary data.</text>
</comment>
<evidence type="ECO:0000313" key="1">
    <source>
        <dbReference type="EMBL" id="KAF7177424.1"/>
    </source>
</evidence>
<evidence type="ECO:0000313" key="2">
    <source>
        <dbReference type="Proteomes" id="UP000641853"/>
    </source>
</evidence>
<dbReference type="AlphaFoldDB" id="A0A8H6QRH6"/>
<organism evidence="1 2">
    <name type="scientific">Aspergillus felis</name>
    <dbReference type="NCBI Taxonomy" id="1287682"/>
    <lineage>
        <taxon>Eukaryota</taxon>
        <taxon>Fungi</taxon>
        <taxon>Dikarya</taxon>
        <taxon>Ascomycota</taxon>
        <taxon>Pezizomycotina</taxon>
        <taxon>Eurotiomycetes</taxon>
        <taxon>Eurotiomycetidae</taxon>
        <taxon>Eurotiales</taxon>
        <taxon>Aspergillaceae</taxon>
        <taxon>Aspergillus</taxon>
        <taxon>Aspergillus subgen. Fumigati</taxon>
    </lineage>
</organism>
<name>A0A8H6QRH6_9EURO</name>
<dbReference type="EMBL" id="JACBAG010001898">
    <property type="protein sequence ID" value="KAF7177424.1"/>
    <property type="molecule type" value="Genomic_DNA"/>
</dbReference>
<accession>A0A8H6QRH6</accession>
<gene>
    <name evidence="1" type="ORF">CNMCM7691_005629</name>
</gene>
<proteinExistence type="predicted"/>
<dbReference type="Proteomes" id="UP000641853">
    <property type="component" value="Unassembled WGS sequence"/>
</dbReference>
<reference evidence="1" key="1">
    <citation type="submission" date="2020-06" db="EMBL/GenBank/DDBJ databases">
        <title>Draft genome sequences of strains closely related to Aspergillus parafelis and Aspergillus hiratsukae.</title>
        <authorList>
            <person name="Dos Santos R.A.C."/>
            <person name="Rivero-Menendez O."/>
            <person name="Steenwyk J.L."/>
            <person name="Mead M.E."/>
            <person name="Goldman G.H."/>
            <person name="Alastruey-Izquierdo A."/>
            <person name="Rokas A."/>
        </authorList>
    </citation>
    <scope>NUCLEOTIDE SEQUENCE</scope>
    <source>
        <strain evidence="1">CNM-CM7691</strain>
    </source>
</reference>
<keyword evidence="2" id="KW-1185">Reference proteome</keyword>
<protein>
    <submittedName>
        <fullName evidence="1">Uncharacterized protein</fullName>
    </submittedName>
</protein>